<evidence type="ECO:0008006" key="2">
    <source>
        <dbReference type="Google" id="ProtNLM"/>
    </source>
</evidence>
<sequence length="179" mass="19706">MTQDQRSAATLAEWQRNIAAGDVVAFRFPPGSGTPALTKVRPSLVLGVEDLADMRSVTLAFGSSQRPTKPRRDHVIAVRGEAALGAASLHAPTYFDASRRITVSIHHAGFDVSDRAETAILGRLTGWSLAEMTRIRQRLAVERDMTRERLRGRCKTPSRHIVVQRTKNGCIAGEEVRHV</sequence>
<evidence type="ECO:0000313" key="1">
    <source>
        <dbReference type="EMBL" id="XCC94069.1"/>
    </source>
</evidence>
<organism evidence="1">
    <name type="scientific">Alloyangia sp. H15</name>
    <dbReference type="NCBI Taxonomy" id="3029062"/>
    <lineage>
        <taxon>Bacteria</taxon>
        <taxon>Pseudomonadati</taxon>
        <taxon>Pseudomonadota</taxon>
        <taxon>Alphaproteobacteria</taxon>
        <taxon>Rhodobacterales</taxon>
        <taxon>Roseobacteraceae</taxon>
        <taxon>Alloyangia</taxon>
    </lineage>
</organism>
<protein>
    <recommendedName>
        <fullName evidence="2">Type II toxin-antitoxin system PemK/MazF family toxin</fullName>
    </recommendedName>
</protein>
<proteinExistence type="predicted"/>
<dbReference type="RefSeq" id="WP_353472892.1">
    <property type="nucleotide sequence ID" value="NZ_CP123384.1"/>
</dbReference>
<reference evidence="1" key="1">
    <citation type="submission" date="2023-02" db="EMBL/GenBank/DDBJ databases">
        <title>Description and genomic characterization of Salipiger bruguierae sp. nov., isolated from the sediment of mangrove plant Bruguiera sexangula.</title>
        <authorList>
            <person name="Long M."/>
        </authorList>
    </citation>
    <scope>NUCLEOTIDE SEQUENCE</scope>
    <source>
        <strain evidence="1">H15</strain>
    </source>
</reference>
<dbReference type="EMBL" id="CP123384">
    <property type="protein sequence ID" value="XCC94069.1"/>
    <property type="molecule type" value="Genomic_DNA"/>
</dbReference>
<accession>A0AAU8AH59</accession>
<name>A0AAU8AH59_9RHOB</name>
<dbReference type="AlphaFoldDB" id="A0AAU8AH59"/>
<gene>
    <name evidence="1" type="ORF">PVT71_02345</name>
</gene>